<dbReference type="EMBL" id="VBRC01000001">
    <property type="protein sequence ID" value="TLK32095.1"/>
    <property type="molecule type" value="Genomic_DNA"/>
</dbReference>
<evidence type="ECO:0000256" key="4">
    <source>
        <dbReference type="ARBA" id="ARBA00022989"/>
    </source>
</evidence>
<gene>
    <name evidence="8" type="ORF">FCS05_01145</name>
    <name evidence="7" type="ORF">HNQ10_000194</name>
</gene>
<evidence type="ECO:0000256" key="5">
    <source>
        <dbReference type="ARBA" id="ARBA00023136"/>
    </source>
</evidence>
<feature type="transmembrane region" description="Helical" evidence="6">
    <location>
        <begin position="109"/>
        <end position="129"/>
    </location>
</feature>
<feature type="transmembrane region" description="Helical" evidence="6">
    <location>
        <begin position="255"/>
        <end position="272"/>
    </location>
</feature>
<dbReference type="Proteomes" id="UP000536909">
    <property type="component" value="Unassembled WGS sequence"/>
</dbReference>
<keyword evidence="2" id="KW-1003">Cell membrane</keyword>
<dbReference type="EMBL" id="JACHFV010000001">
    <property type="protein sequence ID" value="MBB5293381.1"/>
    <property type="molecule type" value="Genomic_DNA"/>
</dbReference>
<dbReference type="RefSeq" id="WP_129117093.1">
    <property type="nucleotide sequence ID" value="NZ_BSUI01000012.1"/>
</dbReference>
<keyword evidence="3 6" id="KW-0812">Transmembrane</keyword>
<evidence type="ECO:0000313" key="10">
    <source>
        <dbReference type="Proteomes" id="UP000536909"/>
    </source>
</evidence>
<keyword evidence="5 6" id="KW-0472">Membrane</keyword>
<dbReference type="PANTHER" id="PTHR30482">
    <property type="entry name" value="HIGH-AFFINITY BRANCHED-CHAIN AMINO ACID TRANSPORT SYSTEM PERMEASE"/>
    <property type="match status" value="1"/>
</dbReference>
<feature type="transmembrane region" description="Helical" evidence="6">
    <location>
        <begin position="155"/>
        <end position="175"/>
    </location>
</feature>
<proteinExistence type="predicted"/>
<protein>
    <submittedName>
        <fullName evidence="8">Branched-chain amino acid ABC transporter permease</fullName>
    </submittedName>
    <submittedName>
        <fullName evidence="7">Branched-chain amino acid transport system permease protein</fullName>
    </submittedName>
</protein>
<evidence type="ECO:0000313" key="8">
    <source>
        <dbReference type="EMBL" id="TLK32095.1"/>
    </source>
</evidence>
<feature type="transmembrane region" description="Helical" evidence="6">
    <location>
        <begin position="278"/>
        <end position="302"/>
    </location>
</feature>
<feature type="transmembrane region" description="Helical" evidence="6">
    <location>
        <begin position="82"/>
        <end position="102"/>
    </location>
</feature>
<dbReference type="Pfam" id="PF02653">
    <property type="entry name" value="BPD_transp_2"/>
    <property type="match status" value="1"/>
</dbReference>
<reference evidence="8 9" key="1">
    <citation type="submission" date="2019-04" db="EMBL/GenBank/DDBJ databases">
        <title>Deinococcus metalilatus MA1002 mutant No.5.</title>
        <authorList>
            <person name="Park W."/>
            <person name="Park C."/>
        </authorList>
    </citation>
    <scope>NUCLEOTIDE SEQUENCE [LARGE SCALE GENOMIC DNA]</scope>
    <source>
        <strain evidence="8 9">MA1002-m5</strain>
    </source>
</reference>
<evidence type="ECO:0000256" key="1">
    <source>
        <dbReference type="ARBA" id="ARBA00004651"/>
    </source>
</evidence>
<evidence type="ECO:0000256" key="2">
    <source>
        <dbReference type="ARBA" id="ARBA00022475"/>
    </source>
</evidence>
<feature type="transmembrane region" description="Helical" evidence="6">
    <location>
        <begin position="196"/>
        <end position="223"/>
    </location>
</feature>
<evidence type="ECO:0000256" key="6">
    <source>
        <dbReference type="SAM" id="Phobius"/>
    </source>
</evidence>
<organism evidence="8 9">
    <name type="scientific">Deinococcus metallilatus</name>
    <dbReference type="NCBI Taxonomy" id="1211322"/>
    <lineage>
        <taxon>Bacteria</taxon>
        <taxon>Thermotogati</taxon>
        <taxon>Deinococcota</taxon>
        <taxon>Deinococci</taxon>
        <taxon>Deinococcales</taxon>
        <taxon>Deinococcaceae</taxon>
        <taxon>Deinococcus</taxon>
    </lineage>
</organism>
<keyword evidence="4 6" id="KW-1133">Transmembrane helix</keyword>
<evidence type="ECO:0000313" key="7">
    <source>
        <dbReference type="EMBL" id="MBB5293381.1"/>
    </source>
</evidence>
<name>A0AAJ5JZK0_9DEIO</name>
<dbReference type="Proteomes" id="UP000308000">
    <property type="component" value="Unassembled WGS sequence"/>
</dbReference>
<dbReference type="AlphaFoldDB" id="A0AAJ5JZK0"/>
<comment type="caution">
    <text evidence="8">The sequence shown here is derived from an EMBL/GenBank/DDBJ whole genome shotgun (WGS) entry which is preliminary data.</text>
</comment>
<accession>A0AAJ5JZK0</accession>
<dbReference type="InterPro" id="IPR043428">
    <property type="entry name" value="LivM-like"/>
</dbReference>
<evidence type="ECO:0000313" key="9">
    <source>
        <dbReference type="Proteomes" id="UP000308000"/>
    </source>
</evidence>
<comment type="subcellular location">
    <subcellularLocation>
        <location evidence="1">Cell membrane</location>
        <topology evidence="1">Multi-pass membrane protein</topology>
    </subcellularLocation>
</comment>
<dbReference type="InterPro" id="IPR001851">
    <property type="entry name" value="ABC_transp_permease"/>
</dbReference>
<reference evidence="7 10" key="2">
    <citation type="submission" date="2020-08" db="EMBL/GenBank/DDBJ databases">
        <title>Genomic Encyclopedia of Type Strains, Phase IV (KMG-IV): sequencing the most valuable type-strain genomes for metagenomic binning, comparative biology and taxonomic classification.</title>
        <authorList>
            <person name="Goeker M."/>
        </authorList>
    </citation>
    <scope>NUCLEOTIDE SEQUENCE [LARGE SCALE GENOMIC DNA]</scope>
    <source>
        <strain evidence="7 10">DSM 105434</strain>
    </source>
</reference>
<keyword evidence="10" id="KW-1185">Reference proteome</keyword>
<feature type="transmembrane region" description="Helical" evidence="6">
    <location>
        <begin position="44"/>
        <end position="62"/>
    </location>
</feature>
<dbReference type="GO" id="GO:0005886">
    <property type="term" value="C:plasma membrane"/>
    <property type="evidence" value="ECO:0007669"/>
    <property type="project" value="UniProtKB-SubCell"/>
</dbReference>
<dbReference type="CDD" id="cd06581">
    <property type="entry name" value="TM_PBP1_LivM_like"/>
    <property type="match status" value="1"/>
</dbReference>
<dbReference type="GO" id="GO:0015658">
    <property type="term" value="F:branched-chain amino acid transmembrane transporter activity"/>
    <property type="evidence" value="ECO:0007669"/>
    <property type="project" value="InterPro"/>
</dbReference>
<sequence length="308" mass="32167">MTVQAAPAVRPGLPRAGLTLGAAVLLIVPLLLGGYPLYLATEALCWAMAAAALDLLVGYLGLTPLGHIAMWGLGGYTAALLMRAGVPLALVLPGAALIATLYSALTAPLALRAGGIFFLMITLAFAQMMQALAEKWSAVTGGTDGLTFKSGLPDWGLYLTVLGALALTLFLLTRLTRSPFGRVLEAIRQNETRARALGYPVFAYKYGAVLIASAFIGLAGALGAYHRGIVTPTDLFWLQSAVLLIMVLLGGARSLWGPVIGAVLYTLLQALVSSHTDLWAGLVGLLLIALVLSGSGGLWALFARRRKA</sequence>
<dbReference type="PANTHER" id="PTHR30482:SF17">
    <property type="entry name" value="ABC TRANSPORTER ATP-BINDING PROTEIN"/>
    <property type="match status" value="1"/>
</dbReference>
<feature type="transmembrane region" description="Helical" evidence="6">
    <location>
        <begin position="12"/>
        <end position="32"/>
    </location>
</feature>
<evidence type="ECO:0000256" key="3">
    <source>
        <dbReference type="ARBA" id="ARBA00022692"/>
    </source>
</evidence>
<feature type="transmembrane region" description="Helical" evidence="6">
    <location>
        <begin position="229"/>
        <end position="248"/>
    </location>
</feature>